<feature type="compositionally biased region" description="Low complexity" evidence="4">
    <location>
        <begin position="242"/>
        <end position="251"/>
    </location>
</feature>
<reference evidence="5" key="2">
    <citation type="submission" date="2025-09" db="UniProtKB">
        <authorList>
            <consortium name="Ensembl"/>
        </authorList>
    </citation>
    <scope>IDENTIFICATION</scope>
</reference>
<accession>A0A7M4E7V4</accession>
<feature type="compositionally biased region" description="Basic and acidic residues" evidence="4">
    <location>
        <begin position="542"/>
        <end position="557"/>
    </location>
</feature>
<dbReference type="InterPro" id="IPR010756">
    <property type="entry name" value="Tls1-like"/>
</dbReference>
<organism evidence="5 6">
    <name type="scientific">Crocodylus porosus</name>
    <name type="common">Saltwater crocodile</name>
    <name type="synonym">Estuarine crocodile</name>
    <dbReference type="NCBI Taxonomy" id="8502"/>
    <lineage>
        <taxon>Eukaryota</taxon>
        <taxon>Metazoa</taxon>
        <taxon>Chordata</taxon>
        <taxon>Craniata</taxon>
        <taxon>Vertebrata</taxon>
        <taxon>Euteleostomi</taxon>
        <taxon>Archelosauria</taxon>
        <taxon>Archosauria</taxon>
        <taxon>Crocodylia</taxon>
        <taxon>Longirostres</taxon>
        <taxon>Crocodylidae</taxon>
        <taxon>Crocodylus</taxon>
    </lineage>
</organism>
<feature type="region of interest" description="Disordered" evidence="4">
    <location>
        <begin position="506"/>
        <end position="563"/>
    </location>
</feature>
<dbReference type="GeneTree" id="ENSGT00390000009787"/>
<dbReference type="Proteomes" id="UP000594220">
    <property type="component" value="Unplaced"/>
</dbReference>
<comment type="subcellular location">
    <subcellularLocation>
        <location evidence="1">Nucleus</location>
    </subcellularLocation>
</comment>
<sequence length="563" mass="62972">MSAQTAFKKADATPETLQPRPLQQAQPRALRNVQSHLREVLPNGYACYLQYKCMNAVWPRRLGGPGEHPRVSAARGAPPRSGGARAPPTRHQRRQLHYSSATEGVPRAGVLLAPSGTAPRGQHRFLRDGRFGGTTRGLRAPPRRGPAVRWRPRKRAAPLASKEQRPDGLGARAGGAARSRPSRDLQARQAGAVGSGRWAAQRNNGGIASQTWAPGAHREPRLPRSRRRDQLHAARPREGTPAASARTVSSSRRARHRGAPEAQGGGGGASQARAAMPAGRVFRRRADDEEDEEDQQVTEEVRLKLEEAKEVQSLRRRPNGVSAVALLVGEKLQEETTLVDDPFKIKTGGMVDMKKLKERGKDRINEEEDLNLGTSFSAETNRRDEDADMMKYIETELKKRKGIVESEEQKVKLKNAEDSLYELPENIRVSSAKKTEEMLSNQMLSGIPEVDLGIDAKIKNIISTEEAKARLLAEQQNKKKDSETSFVPTNMAVNYVQHNRFYHEELNAPVRRNKEEPKPRPLRVGDTERPEPECSPPNRKRPPNEKATDDYHYEKFKKMNRRY</sequence>
<feature type="compositionally biased region" description="Polar residues" evidence="4">
    <location>
        <begin position="201"/>
        <end position="212"/>
    </location>
</feature>
<dbReference type="Ensembl" id="ENSCPRT00005006311.1">
    <property type="protein sequence ID" value="ENSCPRP00005005377.1"/>
    <property type="gene ID" value="ENSCPRG00005003869.1"/>
</dbReference>
<name>A0A7M4E7V4_CROPO</name>
<dbReference type="PANTHER" id="PTHR13486">
    <property type="entry name" value="TELOMERE LENGTH AND SILENCING PROTEIN 1 TLS1 FAMILY MEMBER"/>
    <property type="match status" value="1"/>
</dbReference>
<gene>
    <name evidence="5" type="primary">C9orf78</name>
</gene>
<evidence type="ECO:0000256" key="3">
    <source>
        <dbReference type="ARBA" id="ARBA00023242"/>
    </source>
</evidence>
<feature type="compositionally biased region" description="Basic and acidic residues" evidence="4">
    <location>
        <begin position="216"/>
        <end position="238"/>
    </location>
</feature>
<keyword evidence="3" id="KW-0539">Nucleus</keyword>
<evidence type="ECO:0000256" key="4">
    <source>
        <dbReference type="SAM" id="MobiDB-lite"/>
    </source>
</evidence>
<dbReference type="GO" id="GO:0005681">
    <property type="term" value="C:spliceosomal complex"/>
    <property type="evidence" value="ECO:0007669"/>
    <property type="project" value="TreeGrafter"/>
</dbReference>
<feature type="compositionally biased region" description="Low complexity" evidence="4">
    <location>
        <begin position="136"/>
        <end position="149"/>
    </location>
</feature>
<keyword evidence="6" id="KW-1185">Reference proteome</keyword>
<dbReference type="GO" id="GO:0000398">
    <property type="term" value="P:mRNA splicing, via spliceosome"/>
    <property type="evidence" value="ECO:0007669"/>
    <property type="project" value="TreeGrafter"/>
</dbReference>
<feature type="compositionally biased region" description="Low complexity" evidence="4">
    <location>
        <begin position="17"/>
        <end position="28"/>
    </location>
</feature>
<evidence type="ECO:0000256" key="2">
    <source>
        <dbReference type="ARBA" id="ARBA00007643"/>
    </source>
</evidence>
<dbReference type="PANTHER" id="PTHR13486:SF2">
    <property type="entry name" value="SPLICING FACTOR C9ORF78"/>
    <property type="match status" value="1"/>
</dbReference>
<reference evidence="5" key="1">
    <citation type="submission" date="2025-08" db="UniProtKB">
        <authorList>
            <consortium name="Ensembl"/>
        </authorList>
    </citation>
    <scope>IDENTIFICATION</scope>
</reference>
<feature type="compositionally biased region" description="Basic and acidic residues" evidence="4">
    <location>
        <begin position="506"/>
        <end position="532"/>
    </location>
</feature>
<feature type="region of interest" description="Disordered" evidence="4">
    <location>
        <begin position="67"/>
        <end position="276"/>
    </location>
</feature>
<proteinExistence type="inferred from homology"/>
<evidence type="ECO:0000313" key="5">
    <source>
        <dbReference type="Ensembl" id="ENSCPRP00005005377.1"/>
    </source>
</evidence>
<evidence type="ECO:0000313" key="6">
    <source>
        <dbReference type="Proteomes" id="UP000594220"/>
    </source>
</evidence>
<comment type="similarity">
    <text evidence="2">Belongs to the TLS1 family.</text>
</comment>
<feature type="region of interest" description="Disordered" evidence="4">
    <location>
        <begin position="1"/>
        <end position="28"/>
    </location>
</feature>
<feature type="compositionally biased region" description="Low complexity" evidence="4">
    <location>
        <begin position="167"/>
        <end position="179"/>
    </location>
</feature>
<dbReference type="AlphaFoldDB" id="A0A7M4E7V4"/>
<dbReference type="Pfam" id="PF07052">
    <property type="entry name" value="Hep_59"/>
    <property type="match status" value="1"/>
</dbReference>
<protein>
    <submittedName>
        <fullName evidence="5">Chromosome 9 open reading frame 78</fullName>
    </submittedName>
</protein>
<evidence type="ECO:0000256" key="1">
    <source>
        <dbReference type="ARBA" id="ARBA00004123"/>
    </source>
</evidence>
<feature type="compositionally biased region" description="Low complexity" evidence="4">
    <location>
        <begin position="72"/>
        <end position="87"/>
    </location>
</feature>